<evidence type="ECO:0000313" key="2">
    <source>
        <dbReference type="EMBL" id="MBW7467419.1"/>
    </source>
</evidence>
<proteinExistence type="predicted"/>
<feature type="chain" id="PRO_5046072391" description="DUF3857 domain-containing protein" evidence="1">
    <location>
        <begin position="25"/>
        <end position="373"/>
    </location>
</feature>
<keyword evidence="3" id="KW-1185">Reference proteome</keyword>
<accession>A0ABS7CU88</accession>
<comment type="caution">
    <text evidence="2">The sequence shown here is derived from an EMBL/GenBank/DDBJ whole genome shotgun (WGS) entry which is preliminary data.</text>
</comment>
<keyword evidence="1" id="KW-0732">Signal</keyword>
<sequence length="373" mass="43650">MKKRLLYSLIILFLIDFRPLKAQANLSANSFLVNSFAIGQERENNENPLFRNEEVLAFTLTMDMKEMLKDRGEERSYHSATITYQDKEGKTVTEALKVRVRGNRRRDPTVCNFPPLMLNFKRSTVEKTVFGKVNKLKLVTHCNNEDYVLREYLVYKLYNIVTDVSFRVRLCQIRYEDVAGKRKPEIRYAFLIEDEDDLAERNVATIMPDELLIRMDATDNRTMAKLALFQYMIGNTDWSVPYRHNIMLLYIASYGKPVPVPFDFDYTGLVMAPYATPPPELGISSVRQRLFRGYSIPGDAIAELVPFFNNRKADIYRVYTSNSLLDDKYRKQTIRYLDEFFKIINKPKDFERHILKVGHQNERNVVVVKGLEK</sequence>
<dbReference type="Proteomes" id="UP000813018">
    <property type="component" value="Unassembled WGS sequence"/>
</dbReference>
<protein>
    <recommendedName>
        <fullName evidence="4">DUF3857 domain-containing protein</fullName>
    </recommendedName>
</protein>
<organism evidence="2 3">
    <name type="scientific">Pontibacter aydingkolensis</name>
    <dbReference type="NCBI Taxonomy" id="1911536"/>
    <lineage>
        <taxon>Bacteria</taxon>
        <taxon>Pseudomonadati</taxon>
        <taxon>Bacteroidota</taxon>
        <taxon>Cytophagia</taxon>
        <taxon>Cytophagales</taxon>
        <taxon>Hymenobacteraceae</taxon>
        <taxon>Pontibacter</taxon>
    </lineage>
</organism>
<dbReference type="RefSeq" id="WP_219877303.1">
    <property type="nucleotide sequence ID" value="NZ_JAHYXK010000007.1"/>
</dbReference>
<evidence type="ECO:0008006" key="4">
    <source>
        <dbReference type="Google" id="ProtNLM"/>
    </source>
</evidence>
<feature type="signal peptide" evidence="1">
    <location>
        <begin position="1"/>
        <end position="24"/>
    </location>
</feature>
<gene>
    <name evidence="2" type="ORF">K0O23_10080</name>
</gene>
<name>A0ABS7CU88_9BACT</name>
<reference evidence="2 3" key="1">
    <citation type="journal article" date="2016" name="Int. J. Syst. Evol. Microbiol.">
        <title>Pontibacter aydingkolensis sp. nov., isolated from soil of a salt lake.</title>
        <authorList>
            <person name="Osman G."/>
            <person name="Zhang T."/>
            <person name="Lou K."/>
            <person name="Gao Y."/>
            <person name="Chang W."/>
            <person name="Lin Q."/>
            <person name="Yang H.M."/>
            <person name="Huo X.D."/>
            <person name="Wang N."/>
        </authorList>
    </citation>
    <scope>NUCLEOTIDE SEQUENCE [LARGE SCALE GENOMIC DNA]</scope>
    <source>
        <strain evidence="2 3">KACC 19255</strain>
    </source>
</reference>
<dbReference type="EMBL" id="JAHYXK010000007">
    <property type="protein sequence ID" value="MBW7467419.1"/>
    <property type="molecule type" value="Genomic_DNA"/>
</dbReference>
<evidence type="ECO:0000313" key="3">
    <source>
        <dbReference type="Proteomes" id="UP000813018"/>
    </source>
</evidence>
<evidence type="ECO:0000256" key="1">
    <source>
        <dbReference type="SAM" id="SignalP"/>
    </source>
</evidence>